<dbReference type="InterPro" id="IPR007612">
    <property type="entry name" value="LOR"/>
</dbReference>
<feature type="region of interest" description="Disordered" evidence="1">
    <location>
        <begin position="1"/>
        <end position="55"/>
    </location>
</feature>
<dbReference type="AlphaFoldDB" id="A0A239LYF1"/>
<organism evidence="2 3">
    <name type="scientific">Actinomadura meyerae</name>
    <dbReference type="NCBI Taxonomy" id="240840"/>
    <lineage>
        <taxon>Bacteria</taxon>
        <taxon>Bacillati</taxon>
        <taxon>Actinomycetota</taxon>
        <taxon>Actinomycetes</taxon>
        <taxon>Streptosporangiales</taxon>
        <taxon>Thermomonosporaceae</taxon>
        <taxon>Actinomadura</taxon>
    </lineage>
</organism>
<keyword evidence="3" id="KW-1185">Reference proteome</keyword>
<proteinExistence type="predicted"/>
<evidence type="ECO:0000256" key="1">
    <source>
        <dbReference type="SAM" id="MobiDB-lite"/>
    </source>
</evidence>
<evidence type="ECO:0000313" key="3">
    <source>
        <dbReference type="Proteomes" id="UP000198318"/>
    </source>
</evidence>
<evidence type="ECO:0000313" key="2">
    <source>
        <dbReference type="EMBL" id="SNT35687.1"/>
    </source>
</evidence>
<dbReference type="Pfam" id="PF04525">
    <property type="entry name" value="LOR"/>
    <property type="match status" value="1"/>
</dbReference>
<reference evidence="2 3" key="1">
    <citation type="submission" date="2017-06" db="EMBL/GenBank/DDBJ databases">
        <authorList>
            <person name="Kim H.J."/>
            <person name="Triplett B.A."/>
        </authorList>
    </citation>
    <scope>NUCLEOTIDE SEQUENCE [LARGE SCALE GENOMIC DNA]</scope>
    <source>
        <strain evidence="2 3">DSM 44715</strain>
    </source>
</reference>
<sequence length="252" mass="28708">MPTSRPISGTPERHRPLSPGTKGVGVPHSRKNRDVRDSLWQTPTAQATERVSPLDEERLQAQNRLLIRQRVRLMVNQYEVHAEAPGGGEGELLAFAQQKRLAFKEQVTLYSDDTKTRPILGFKARKRIDLASAYDVTDAHGQPIGVFRKDFKKSLLASTWHLEQPGLGVTTGSERNKFVAVLRRVWQIIPYVDSLPFAWPYHFDFYAGDQVVFSVEKKFGFRDRYTVDIKDPRLDRRLVIAQAVGLDALQSR</sequence>
<name>A0A239LYF1_9ACTN</name>
<dbReference type="Proteomes" id="UP000198318">
    <property type="component" value="Unassembled WGS sequence"/>
</dbReference>
<dbReference type="EMBL" id="FZOR01000025">
    <property type="protein sequence ID" value="SNT35687.1"/>
    <property type="molecule type" value="Genomic_DNA"/>
</dbReference>
<protein>
    <submittedName>
        <fullName evidence="2">Uncharacterized protein YxjI</fullName>
    </submittedName>
</protein>
<accession>A0A239LYF1</accession>
<feature type="compositionally biased region" description="Polar residues" evidence="1">
    <location>
        <begin position="39"/>
        <end position="49"/>
    </location>
</feature>
<gene>
    <name evidence="2" type="ORF">SAMN05443665_102515</name>
</gene>